<dbReference type="EMBL" id="JYFE01000034">
    <property type="protein sequence ID" value="KIT16409.1"/>
    <property type="molecule type" value="Genomic_DNA"/>
</dbReference>
<dbReference type="Proteomes" id="UP000032232">
    <property type="component" value="Unassembled WGS sequence"/>
</dbReference>
<dbReference type="AlphaFoldDB" id="A0A0D1EFI6"/>
<dbReference type="InterPro" id="IPR037185">
    <property type="entry name" value="EmrE-like"/>
</dbReference>
<gene>
    <name evidence="8" type="primary">ribN_2</name>
    <name evidence="8" type="ORF">jaqu_17960</name>
</gene>
<feature type="transmembrane region" description="Helical" evidence="6">
    <location>
        <begin position="89"/>
        <end position="108"/>
    </location>
</feature>
<evidence type="ECO:0000256" key="5">
    <source>
        <dbReference type="ARBA" id="ARBA00023136"/>
    </source>
</evidence>
<dbReference type="InterPro" id="IPR000620">
    <property type="entry name" value="EamA_dom"/>
</dbReference>
<feature type="transmembrane region" description="Helical" evidence="6">
    <location>
        <begin position="197"/>
        <end position="216"/>
    </location>
</feature>
<dbReference type="GO" id="GO:0016020">
    <property type="term" value="C:membrane"/>
    <property type="evidence" value="ECO:0007669"/>
    <property type="project" value="UniProtKB-SubCell"/>
</dbReference>
<dbReference type="Pfam" id="PF00892">
    <property type="entry name" value="EamA"/>
    <property type="match status" value="2"/>
</dbReference>
<feature type="transmembrane region" description="Helical" evidence="6">
    <location>
        <begin position="63"/>
        <end position="83"/>
    </location>
</feature>
<feature type="transmembrane region" description="Helical" evidence="6">
    <location>
        <begin position="228"/>
        <end position="247"/>
    </location>
</feature>
<evidence type="ECO:0000313" key="9">
    <source>
        <dbReference type="Proteomes" id="UP000032232"/>
    </source>
</evidence>
<feature type="transmembrane region" description="Helical" evidence="6">
    <location>
        <begin position="115"/>
        <end position="131"/>
    </location>
</feature>
<evidence type="ECO:0000256" key="2">
    <source>
        <dbReference type="ARBA" id="ARBA00009853"/>
    </source>
</evidence>
<comment type="caution">
    <text evidence="8">The sequence shown here is derived from an EMBL/GenBank/DDBJ whole genome shotgun (WGS) entry which is preliminary data.</text>
</comment>
<keyword evidence="4 6" id="KW-1133">Transmembrane helix</keyword>
<feature type="domain" description="EamA" evidence="7">
    <location>
        <begin position="140"/>
        <end position="270"/>
    </location>
</feature>
<keyword evidence="9" id="KW-1185">Reference proteome</keyword>
<reference evidence="8 9" key="1">
    <citation type="submission" date="2015-02" db="EMBL/GenBank/DDBJ databases">
        <title>Genome Sequence of Jannaschia aquimarina DSM28248, a member of the Roseobacter clade.</title>
        <authorList>
            <person name="Voget S."/>
            <person name="Daniel R."/>
        </authorList>
    </citation>
    <scope>NUCLEOTIDE SEQUENCE [LARGE SCALE GENOMIC DNA]</scope>
    <source>
        <strain evidence="8 9">GSW-M26</strain>
    </source>
</reference>
<evidence type="ECO:0000313" key="8">
    <source>
        <dbReference type="EMBL" id="KIT16409.1"/>
    </source>
</evidence>
<keyword evidence="5 6" id="KW-0472">Membrane</keyword>
<proteinExistence type="inferred from homology"/>
<evidence type="ECO:0000256" key="4">
    <source>
        <dbReference type="ARBA" id="ARBA00022989"/>
    </source>
</evidence>
<evidence type="ECO:0000256" key="3">
    <source>
        <dbReference type="ARBA" id="ARBA00022692"/>
    </source>
</evidence>
<keyword evidence="3 6" id="KW-0812">Transmembrane</keyword>
<dbReference type="SUPFAM" id="SSF103481">
    <property type="entry name" value="Multidrug resistance efflux transporter EmrE"/>
    <property type="match status" value="2"/>
</dbReference>
<organism evidence="8 9">
    <name type="scientific">Jannaschia aquimarina</name>
    <dbReference type="NCBI Taxonomy" id="935700"/>
    <lineage>
        <taxon>Bacteria</taxon>
        <taxon>Pseudomonadati</taxon>
        <taxon>Pseudomonadota</taxon>
        <taxon>Alphaproteobacteria</taxon>
        <taxon>Rhodobacterales</taxon>
        <taxon>Roseobacteraceae</taxon>
        <taxon>Jannaschia</taxon>
    </lineage>
</organism>
<dbReference type="STRING" id="935700.jaqu_17960"/>
<protein>
    <submittedName>
        <fullName evidence="8">RibN_2 protein</fullName>
    </submittedName>
</protein>
<dbReference type="PANTHER" id="PTHR22911:SF6">
    <property type="entry name" value="SOLUTE CARRIER FAMILY 35 MEMBER G1"/>
    <property type="match status" value="1"/>
</dbReference>
<dbReference type="PANTHER" id="PTHR22911">
    <property type="entry name" value="ACYL-MALONYL CONDENSING ENZYME-RELATED"/>
    <property type="match status" value="1"/>
</dbReference>
<dbReference type="OrthoDB" id="9812899at2"/>
<dbReference type="PATRIC" id="fig|935700.4.peg.1864"/>
<comment type="similarity">
    <text evidence="2">Belongs to the drug/metabolite transporter (DMT) superfamily. 10 TMS drug/metabolite exporter (DME) (TC 2.A.7.3) family.</text>
</comment>
<dbReference type="Gene3D" id="1.10.3730.20">
    <property type="match status" value="2"/>
</dbReference>
<feature type="transmembrane region" description="Helical" evidence="6">
    <location>
        <begin position="33"/>
        <end position="51"/>
    </location>
</feature>
<feature type="transmembrane region" description="Helical" evidence="6">
    <location>
        <begin position="253"/>
        <end position="271"/>
    </location>
</feature>
<evidence type="ECO:0000256" key="1">
    <source>
        <dbReference type="ARBA" id="ARBA00004141"/>
    </source>
</evidence>
<comment type="subcellular location">
    <subcellularLocation>
        <location evidence="1">Membrane</location>
        <topology evidence="1">Multi-pass membrane protein</topology>
    </subcellularLocation>
</comment>
<accession>A0A0D1EFI6</accession>
<feature type="domain" description="EamA" evidence="7">
    <location>
        <begin position="2"/>
        <end position="131"/>
    </location>
</feature>
<evidence type="ECO:0000259" key="7">
    <source>
        <dbReference type="Pfam" id="PF00892"/>
    </source>
</evidence>
<feature type="transmembrane region" description="Helical" evidence="6">
    <location>
        <begin position="137"/>
        <end position="159"/>
    </location>
</feature>
<evidence type="ECO:0000256" key="6">
    <source>
        <dbReference type="SAM" id="Phobius"/>
    </source>
</evidence>
<sequence>MVAASAFIAGTTLLAKALGTDALGPPLTPVQVAWGRFAFAALGVLAVAAFLRPQVRWAHWPWHAGRVVLGATGVTFMFAAAALMPLAEATAISFLNPVVAMLLAIPILGERVGPWRWLAAATALAGALILLRPGGEAIQIGAAFALGAALALGAEVMFIKRLTRMDGPLVILMWSNGIGVVLASLAVLIVWQAPTPAQWAGLAALGLTMAAAQGCFVQSMRRADASYVTPFTYLTLVFAGLYDAALFGVLPDAVGWTGAALILAGAALLAWREGRISATGSSPHPPAAGSSAR</sequence>
<name>A0A0D1EFI6_9RHOB</name>
<feature type="transmembrane region" description="Helical" evidence="6">
    <location>
        <begin position="171"/>
        <end position="191"/>
    </location>
</feature>